<proteinExistence type="predicted"/>
<reference evidence="4" key="1">
    <citation type="journal article" date="2019" name="Int. J. Syst. Evol. Microbiol.">
        <title>The Global Catalogue of Microorganisms (GCM) 10K type strain sequencing project: providing services to taxonomists for standard genome sequencing and annotation.</title>
        <authorList>
            <consortium name="The Broad Institute Genomics Platform"/>
            <consortium name="The Broad Institute Genome Sequencing Center for Infectious Disease"/>
            <person name="Wu L."/>
            <person name="Ma J."/>
        </authorList>
    </citation>
    <scope>NUCLEOTIDE SEQUENCE [LARGE SCALE GENOMIC DNA]</scope>
    <source>
        <strain evidence="4">CGMCC 1.16275</strain>
    </source>
</reference>
<comment type="caution">
    <text evidence="3">The sequence shown here is derived from an EMBL/GenBank/DDBJ whole genome shotgun (WGS) entry which is preliminary data.</text>
</comment>
<evidence type="ECO:0000313" key="3">
    <source>
        <dbReference type="EMBL" id="MFC7332541.1"/>
    </source>
</evidence>
<feature type="domain" description="Serine aminopeptidase S33" evidence="2">
    <location>
        <begin position="51"/>
        <end position="137"/>
    </location>
</feature>
<keyword evidence="4" id="KW-1185">Reference proteome</keyword>
<dbReference type="Gene3D" id="3.40.50.1820">
    <property type="entry name" value="alpha/beta hydrolase"/>
    <property type="match status" value="1"/>
</dbReference>
<dbReference type="Pfam" id="PF12146">
    <property type="entry name" value="Hydrolase_4"/>
    <property type="match status" value="1"/>
</dbReference>
<gene>
    <name evidence="3" type="ORF">ACFQPS_05150</name>
</gene>
<evidence type="ECO:0000256" key="1">
    <source>
        <dbReference type="ARBA" id="ARBA00022801"/>
    </source>
</evidence>
<dbReference type="Proteomes" id="UP001596456">
    <property type="component" value="Unassembled WGS sequence"/>
</dbReference>
<dbReference type="InterPro" id="IPR022742">
    <property type="entry name" value="Hydrolase_4"/>
</dbReference>
<organism evidence="3 4">
    <name type="scientific">Rhodocista pekingensis</name>
    <dbReference type="NCBI Taxonomy" id="201185"/>
    <lineage>
        <taxon>Bacteria</taxon>
        <taxon>Pseudomonadati</taxon>
        <taxon>Pseudomonadota</taxon>
        <taxon>Alphaproteobacteria</taxon>
        <taxon>Rhodospirillales</taxon>
        <taxon>Azospirillaceae</taxon>
        <taxon>Rhodocista</taxon>
    </lineage>
</organism>
<dbReference type="InterPro" id="IPR052382">
    <property type="entry name" value="ABHD10_acyl-thioesterase"/>
</dbReference>
<dbReference type="SUPFAM" id="SSF53474">
    <property type="entry name" value="alpha/beta-Hydrolases"/>
    <property type="match status" value="1"/>
</dbReference>
<dbReference type="PANTHER" id="PTHR16138">
    <property type="entry name" value="MYCOPHENOLIC ACID ACYL-GLUCURONIDE ESTERASE, MITOCHONDRIAL"/>
    <property type="match status" value="1"/>
</dbReference>
<evidence type="ECO:0000259" key="2">
    <source>
        <dbReference type="Pfam" id="PF12146"/>
    </source>
</evidence>
<name>A0ABW2KTK0_9PROT</name>
<protein>
    <submittedName>
        <fullName evidence="3">Alpha/beta hydrolase</fullName>
    </submittedName>
</protein>
<dbReference type="EMBL" id="JBHTCM010000006">
    <property type="protein sequence ID" value="MFC7332541.1"/>
    <property type="molecule type" value="Genomic_DNA"/>
</dbReference>
<dbReference type="GO" id="GO:0016787">
    <property type="term" value="F:hydrolase activity"/>
    <property type="evidence" value="ECO:0007669"/>
    <property type="project" value="UniProtKB-KW"/>
</dbReference>
<dbReference type="PANTHER" id="PTHR16138:SF7">
    <property type="entry name" value="PALMITOYL-PROTEIN THIOESTERASE ABHD10, MITOCHONDRIAL"/>
    <property type="match status" value="1"/>
</dbReference>
<accession>A0ABW2KTK0</accession>
<sequence length="263" mass="28667">MGAPIHSLTRGTATIAYRRTLPRRPGGPGVIFLGGFRSDMTGTKAVALEAWAERQGLGCVCFDYQGHGRSSGRWEDGTVGTWLEDALAVLDRATEGPQVLVGSSMGGWIAHLVALARPDRVAGLVCVAPAADFTERLIRQRLSPEQTAALERDGFFVQPSAYDPAGYRITRALLDEGRRHLLLGRPIPVRCPVRLLHGQRDADVPWRFSLDLAGDLESDDVRVVLVKDGDHRLSRPQDIDLLCRTVGELTAARERPGNIAEGM</sequence>
<evidence type="ECO:0000313" key="4">
    <source>
        <dbReference type="Proteomes" id="UP001596456"/>
    </source>
</evidence>
<dbReference type="InterPro" id="IPR029058">
    <property type="entry name" value="AB_hydrolase_fold"/>
</dbReference>
<keyword evidence="1 3" id="KW-0378">Hydrolase</keyword>